<evidence type="ECO:0000313" key="5">
    <source>
        <dbReference type="EMBL" id="HIR56809.1"/>
    </source>
</evidence>
<keyword evidence="2" id="KW-0238">DNA-binding</keyword>
<protein>
    <submittedName>
        <fullName evidence="5">AraC family transcriptional regulator</fullName>
    </submittedName>
</protein>
<dbReference type="Gene3D" id="1.10.10.60">
    <property type="entry name" value="Homeodomain-like"/>
    <property type="match status" value="2"/>
</dbReference>
<reference evidence="5" key="2">
    <citation type="journal article" date="2021" name="PeerJ">
        <title>Extensive microbial diversity within the chicken gut microbiome revealed by metagenomics and culture.</title>
        <authorList>
            <person name="Gilroy R."/>
            <person name="Ravi A."/>
            <person name="Getino M."/>
            <person name="Pursley I."/>
            <person name="Horton D.L."/>
            <person name="Alikhan N.F."/>
            <person name="Baker D."/>
            <person name="Gharbi K."/>
            <person name="Hall N."/>
            <person name="Watson M."/>
            <person name="Adriaenssens E.M."/>
            <person name="Foster-Nyarko E."/>
            <person name="Jarju S."/>
            <person name="Secka A."/>
            <person name="Antonio M."/>
            <person name="Oren A."/>
            <person name="Chaudhuri R.R."/>
            <person name="La Ragione R."/>
            <person name="Hildebrand F."/>
            <person name="Pallen M.J."/>
        </authorList>
    </citation>
    <scope>NUCLEOTIDE SEQUENCE</scope>
    <source>
        <strain evidence="5">ChiSjej1B19-7085</strain>
    </source>
</reference>
<dbReference type="AlphaFoldDB" id="A0A9D1DQ45"/>
<evidence type="ECO:0000256" key="1">
    <source>
        <dbReference type="ARBA" id="ARBA00023015"/>
    </source>
</evidence>
<gene>
    <name evidence="5" type="ORF">IAA54_04005</name>
</gene>
<dbReference type="Gene3D" id="2.60.120.280">
    <property type="entry name" value="Regulatory protein AraC"/>
    <property type="match status" value="1"/>
</dbReference>
<feature type="domain" description="HTH araC/xylS-type" evidence="4">
    <location>
        <begin position="165"/>
        <end position="263"/>
    </location>
</feature>
<dbReference type="InterPro" id="IPR003313">
    <property type="entry name" value="AraC-bd"/>
</dbReference>
<keyword evidence="1" id="KW-0805">Transcription regulation</keyword>
<dbReference type="GO" id="GO:0043565">
    <property type="term" value="F:sequence-specific DNA binding"/>
    <property type="evidence" value="ECO:0007669"/>
    <property type="project" value="InterPro"/>
</dbReference>
<dbReference type="PROSITE" id="PS00041">
    <property type="entry name" value="HTH_ARAC_FAMILY_1"/>
    <property type="match status" value="1"/>
</dbReference>
<dbReference type="SMART" id="SM00342">
    <property type="entry name" value="HTH_ARAC"/>
    <property type="match status" value="1"/>
</dbReference>
<dbReference type="Pfam" id="PF02311">
    <property type="entry name" value="AraC_binding"/>
    <property type="match status" value="1"/>
</dbReference>
<name>A0A9D1DQ45_9FIRM</name>
<organism evidence="5 6">
    <name type="scientific">Candidatus Gallacutalibacter pullicola</name>
    <dbReference type="NCBI Taxonomy" id="2840830"/>
    <lineage>
        <taxon>Bacteria</taxon>
        <taxon>Bacillati</taxon>
        <taxon>Bacillota</taxon>
        <taxon>Clostridia</taxon>
        <taxon>Eubacteriales</taxon>
        <taxon>Candidatus Gallacutalibacter</taxon>
    </lineage>
</organism>
<dbReference type="Pfam" id="PF12833">
    <property type="entry name" value="HTH_18"/>
    <property type="match status" value="1"/>
</dbReference>
<dbReference type="PANTHER" id="PTHR43280:SF28">
    <property type="entry name" value="HTH-TYPE TRANSCRIPTIONAL ACTIVATOR RHAS"/>
    <property type="match status" value="1"/>
</dbReference>
<dbReference type="Proteomes" id="UP000886785">
    <property type="component" value="Unassembled WGS sequence"/>
</dbReference>
<dbReference type="PROSITE" id="PS01124">
    <property type="entry name" value="HTH_ARAC_FAMILY_2"/>
    <property type="match status" value="1"/>
</dbReference>
<dbReference type="InterPro" id="IPR020449">
    <property type="entry name" value="Tscrpt_reg_AraC-type_HTH"/>
</dbReference>
<dbReference type="GO" id="GO:0003700">
    <property type="term" value="F:DNA-binding transcription factor activity"/>
    <property type="evidence" value="ECO:0007669"/>
    <property type="project" value="InterPro"/>
</dbReference>
<proteinExistence type="predicted"/>
<dbReference type="SUPFAM" id="SSF51215">
    <property type="entry name" value="Regulatory protein AraC"/>
    <property type="match status" value="1"/>
</dbReference>
<keyword evidence="3" id="KW-0804">Transcription</keyword>
<comment type="caution">
    <text evidence="5">The sequence shown here is derived from an EMBL/GenBank/DDBJ whole genome shotgun (WGS) entry which is preliminary data.</text>
</comment>
<dbReference type="SUPFAM" id="SSF46689">
    <property type="entry name" value="Homeodomain-like"/>
    <property type="match status" value="2"/>
</dbReference>
<accession>A0A9D1DQ45</accession>
<evidence type="ECO:0000259" key="4">
    <source>
        <dbReference type="PROSITE" id="PS01124"/>
    </source>
</evidence>
<dbReference type="InterPro" id="IPR018062">
    <property type="entry name" value="HTH_AraC-typ_CS"/>
</dbReference>
<dbReference type="PRINTS" id="PR00032">
    <property type="entry name" value="HTHARAC"/>
</dbReference>
<reference evidence="5" key="1">
    <citation type="submission" date="2020-10" db="EMBL/GenBank/DDBJ databases">
        <authorList>
            <person name="Gilroy R."/>
        </authorList>
    </citation>
    <scope>NUCLEOTIDE SEQUENCE</scope>
    <source>
        <strain evidence="5">ChiSjej1B19-7085</strain>
    </source>
</reference>
<dbReference type="EMBL" id="DVHF01000047">
    <property type="protein sequence ID" value="HIR56809.1"/>
    <property type="molecule type" value="Genomic_DNA"/>
</dbReference>
<dbReference type="CDD" id="cd06986">
    <property type="entry name" value="cupin_MmsR-like_N"/>
    <property type="match status" value="1"/>
</dbReference>
<dbReference type="PANTHER" id="PTHR43280">
    <property type="entry name" value="ARAC-FAMILY TRANSCRIPTIONAL REGULATOR"/>
    <property type="match status" value="1"/>
</dbReference>
<dbReference type="InterPro" id="IPR037923">
    <property type="entry name" value="HTH-like"/>
</dbReference>
<evidence type="ECO:0000256" key="2">
    <source>
        <dbReference type="ARBA" id="ARBA00023125"/>
    </source>
</evidence>
<sequence length="274" mass="31571">METALSAAPLSVYFCGTEKCEPGHFFGPAVRPHYLIHFVLRGKGMYRTAQRSFFLEGGQAFLIRPGETTYYEADSSEPWEYSWLAFDGPEAERLLREYGLDREPVCRFQPVAWVESLFGQVIAAFESGRFCPESMTGWFYLIYSCIVRQAPAPEPEVPGEELYFRSALSYIRNNFGYPITVTDIAQFVGIDRTYLYRIFRNRCGKSPKEYLTEYRIRISQEMLQHREYSVTEIAFSCGFHDSSTFCKSFRRTVGTSPLAYRKNKTGEACTPDQI</sequence>
<evidence type="ECO:0000313" key="6">
    <source>
        <dbReference type="Proteomes" id="UP000886785"/>
    </source>
</evidence>
<evidence type="ECO:0000256" key="3">
    <source>
        <dbReference type="ARBA" id="ARBA00023163"/>
    </source>
</evidence>
<dbReference type="InterPro" id="IPR009057">
    <property type="entry name" value="Homeodomain-like_sf"/>
</dbReference>
<dbReference type="InterPro" id="IPR018060">
    <property type="entry name" value="HTH_AraC"/>
</dbReference>